<dbReference type="EMBL" id="PNIQ01001015">
    <property type="protein sequence ID" value="PMP74346.1"/>
    <property type="molecule type" value="Genomic_DNA"/>
</dbReference>
<reference evidence="9 10" key="1">
    <citation type="submission" date="2018-01" db="EMBL/GenBank/DDBJ databases">
        <title>Metagenomic assembled genomes from two thermal pools in the Uzon Caldera, Kamchatka, Russia.</title>
        <authorList>
            <person name="Wilkins L."/>
            <person name="Ettinger C."/>
        </authorList>
    </citation>
    <scope>NUCLEOTIDE SEQUENCE [LARGE SCALE GENOMIC DNA]</scope>
    <source>
        <strain evidence="9">ZAV-02</strain>
    </source>
</reference>
<dbReference type="EC" id="3.1.3.11" evidence="3"/>
<keyword evidence="5" id="KW-0378">Hydrolase</keyword>
<comment type="caution">
    <text evidence="9">The sequence shown here is derived from an EMBL/GenBank/DDBJ whole genome shotgun (WGS) entry which is preliminary data.</text>
</comment>
<dbReference type="GO" id="GO:0046872">
    <property type="term" value="F:metal ion binding"/>
    <property type="evidence" value="ECO:0007669"/>
    <property type="project" value="UniProtKB-KW"/>
</dbReference>
<evidence type="ECO:0000256" key="3">
    <source>
        <dbReference type="ARBA" id="ARBA00013093"/>
    </source>
</evidence>
<evidence type="ECO:0000256" key="1">
    <source>
        <dbReference type="ARBA" id="ARBA00001273"/>
    </source>
</evidence>
<dbReference type="PANTHER" id="PTHR30447">
    <property type="entry name" value="FRUCTOSE-1,6-BISPHOSPHATASE CLASS 2"/>
    <property type="match status" value="1"/>
</dbReference>
<name>A0A2J6WUA4_9CHLR</name>
<keyword evidence="4" id="KW-0479">Metal-binding</keyword>
<evidence type="ECO:0000313" key="10">
    <source>
        <dbReference type="Proteomes" id="UP000243376"/>
    </source>
</evidence>
<accession>A0A2J6WUA4</accession>
<dbReference type="SUPFAM" id="SSF56655">
    <property type="entry name" value="Carbohydrate phosphatase"/>
    <property type="match status" value="1"/>
</dbReference>
<dbReference type="InterPro" id="IPR004464">
    <property type="entry name" value="FBPase_class-2/SBPase"/>
</dbReference>
<keyword evidence="7" id="KW-0119">Carbohydrate metabolism</keyword>
<evidence type="ECO:0000256" key="5">
    <source>
        <dbReference type="ARBA" id="ARBA00022801"/>
    </source>
</evidence>
<feature type="non-terminal residue" evidence="9">
    <location>
        <position position="54"/>
    </location>
</feature>
<evidence type="ECO:0000256" key="6">
    <source>
        <dbReference type="ARBA" id="ARBA00023211"/>
    </source>
</evidence>
<dbReference type="PANTHER" id="PTHR30447:SF0">
    <property type="entry name" value="FRUCTOSE-1,6-BISPHOSPHATASE 1 CLASS 2-RELATED"/>
    <property type="match status" value="1"/>
</dbReference>
<comment type="catalytic activity">
    <reaction evidence="1">
        <text>beta-D-fructose 1,6-bisphosphate + H2O = beta-D-fructose 6-phosphate + phosphate</text>
        <dbReference type="Rhea" id="RHEA:11064"/>
        <dbReference type="ChEBI" id="CHEBI:15377"/>
        <dbReference type="ChEBI" id="CHEBI:32966"/>
        <dbReference type="ChEBI" id="CHEBI:43474"/>
        <dbReference type="ChEBI" id="CHEBI:57634"/>
        <dbReference type="EC" id="3.1.3.11"/>
    </reaction>
</comment>
<comment type="pathway">
    <text evidence="8">Carbohydrate biosynthesis.</text>
</comment>
<evidence type="ECO:0000256" key="2">
    <source>
        <dbReference type="ARBA" id="ARBA00008989"/>
    </source>
</evidence>
<dbReference type="Gene3D" id="3.30.540.10">
    <property type="entry name" value="Fructose-1,6-Bisphosphatase, subunit A, domain 1"/>
    <property type="match status" value="1"/>
</dbReference>
<keyword evidence="6" id="KW-0464">Manganese</keyword>
<dbReference type="Proteomes" id="UP000243376">
    <property type="component" value="Unassembled WGS sequence"/>
</dbReference>
<evidence type="ECO:0000256" key="4">
    <source>
        <dbReference type="ARBA" id="ARBA00022723"/>
    </source>
</evidence>
<dbReference type="GO" id="GO:0030388">
    <property type="term" value="P:fructose 1,6-bisphosphate metabolic process"/>
    <property type="evidence" value="ECO:0007669"/>
    <property type="project" value="TreeGrafter"/>
</dbReference>
<sequence length="54" mass="5799">MERNLGMDLVRATEAAALRSGRWMGRGDKHGADQAAVDAMRMALNSVPMNGIVV</sequence>
<dbReference type="GO" id="GO:0042132">
    <property type="term" value="F:fructose 1,6-bisphosphate 1-phosphatase activity"/>
    <property type="evidence" value="ECO:0007669"/>
    <property type="project" value="UniProtKB-EC"/>
</dbReference>
<proteinExistence type="inferred from homology"/>
<protein>
    <recommendedName>
        <fullName evidence="3">fructose-bisphosphatase</fullName>
        <ecNumber evidence="3">3.1.3.11</ecNumber>
    </recommendedName>
</protein>
<comment type="similarity">
    <text evidence="2">Belongs to the FBPase class 2 family.</text>
</comment>
<dbReference type="GO" id="GO:0006071">
    <property type="term" value="P:glycerol metabolic process"/>
    <property type="evidence" value="ECO:0007669"/>
    <property type="project" value="InterPro"/>
</dbReference>
<dbReference type="GO" id="GO:0006094">
    <property type="term" value="P:gluconeogenesis"/>
    <property type="evidence" value="ECO:0007669"/>
    <property type="project" value="InterPro"/>
</dbReference>
<dbReference type="AlphaFoldDB" id="A0A2J6WUA4"/>
<evidence type="ECO:0000313" key="9">
    <source>
        <dbReference type="EMBL" id="PMP74346.1"/>
    </source>
</evidence>
<organism evidence="9 10">
    <name type="scientific">Chloroflexus aggregans</name>
    <dbReference type="NCBI Taxonomy" id="152260"/>
    <lineage>
        <taxon>Bacteria</taxon>
        <taxon>Bacillati</taxon>
        <taxon>Chloroflexota</taxon>
        <taxon>Chloroflexia</taxon>
        <taxon>Chloroflexales</taxon>
        <taxon>Chloroflexineae</taxon>
        <taxon>Chloroflexaceae</taxon>
        <taxon>Chloroflexus</taxon>
    </lineage>
</organism>
<evidence type="ECO:0000256" key="8">
    <source>
        <dbReference type="ARBA" id="ARBA00024331"/>
    </source>
</evidence>
<dbReference type="GO" id="GO:0005829">
    <property type="term" value="C:cytosol"/>
    <property type="evidence" value="ECO:0007669"/>
    <property type="project" value="TreeGrafter"/>
</dbReference>
<evidence type="ECO:0000256" key="7">
    <source>
        <dbReference type="ARBA" id="ARBA00023277"/>
    </source>
</evidence>
<dbReference type="Pfam" id="PF03320">
    <property type="entry name" value="FBPase_glpX"/>
    <property type="match status" value="1"/>
</dbReference>
<gene>
    <name evidence="9" type="ORF">C0184_15170</name>
</gene>